<dbReference type="VEuPathDB" id="PiroplasmaDB:BEWA_007750"/>
<proteinExistence type="predicted"/>
<evidence type="ECO:0000313" key="2">
    <source>
        <dbReference type="Proteomes" id="UP000031512"/>
    </source>
</evidence>
<gene>
    <name evidence="1" type="ORF">BEWA_007750</name>
</gene>
<protein>
    <submittedName>
        <fullName evidence="1">Uncharacterized protein</fullName>
    </submittedName>
</protein>
<dbReference type="eggNOG" id="ENOG502QX3W">
    <property type="taxonomic scope" value="Eukaryota"/>
</dbReference>
<dbReference type="GeneID" id="15804783"/>
<name>L0B2A6_THEEQ</name>
<reference evidence="1 2" key="1">
    <citation type="journal article" date="2012" name="BMC Genomics">
        <title>Comparative genomic analysis and phylogenetic position of Theileria equi.</title>
        <authorList>
            <person name="Kappmeyer L.S."/>
            <person name="Thiagarajan M."/>
            <person name="Herndon D.R."/>
            <person name="Ramsay J.D."/>
            <person name="Caler E."/>
            <person name="Djikeng A."/>
            <person name="Gillespie J.J."/>
            <person name="Lau A.O."/>
            <person name="Roalson E.H."/>
            <person name="Silva J.C."/>
            <person name="Silva M.G."/>
            <person name="Suarez C.E."/>
            <person name="Ueti M.W."/>
            <person name="Nene V.M."/>
            <person name="Mealey R.H."/>
            <person name="Knowles D.P."/>
            <person name="Brayton K.A."/>
        </authorList>
    </citation>
    <scope>NUCLEOTIDE SEQUENCE [LARGE SCALE GENOMIC DNA]</scope>
    <source>
        <strain evidence="1 2">WA</strain>
    </source>
</reference>
<organism evidence="1 2">
    <name type="scientific">Theileria equi strain WA</name>
    <dbReference type="NCBI Taxonomy" id="1537102"/>
    <lineage>
        <taxon>Eukaryota</taxon>
        <taxon>Sar</taxon>
        <taxon>Alveolata</taxon>
        <taxon>Apicomplexa</taxon>
        <taxon>Aconoidasida</taxon>
        <taxon>Piroplasmida</taxon>
        <taxon>Theileriidae</taxon>
        <taxon>Theileria</taxon>
    </lineage>
</organism>
<dbReference type="OrthoDB" id="361497at2759"/>
<dbReference type="STRING" id="1537102.L0B2A6"/>
<keyword evidence="2" id="KW-1185">Reference proteome</keyword>
<dbReference type="EMBL" id="CP001670">
    <property type="protein sequence ID" value="AFZ81366.1"/>
    <property type="molecule type" value="Genomic_DNA"/>
</dbReference>
<evidence type="ECO:0000313" key="1">
    <source>
        <dbReference type="EMBL" id="AFZ81366.1"/>
    </source>
</evidence>
<dbReference type="RefSeq" id="XP_004831032.1">
    <property type="nucleotide sequence ID" value="XM_004830975.1"/>
</dbReference>
<sequence>MTNVSSRQPLKYRKCKKSCKTKIYKFKFAWQKVIKEIDCLIRQFKASSDKCGCGCFKSIKNVQSSLLMNYFSCKRRWINILKVSKVRIAELNEVAEIVRANGCTVHTFKLLDLNFVRTDLDRQQWIQDNEMAQLAENAIVTFCITNNVGYWQGIHDIAAALVHLCPRPNIGELAAILEQLTRRHSPVLFSGSHEEVMYQAKILSQKWKVLFKYFFPGGFNELEKISDFNSLGMGLFLTLGFYRFGCAYIALSYIYVMMLNKNSNVSDLMFHELGYLATRGYMNYLSKHNENIKLVMDGNILPKSISHSNIMAILKNSVMIDIEAEEVINSSKNLYDVMGNVDCELYKFPLVYITLCSNSMYRVAPSISNLQHDCNYMQISIRDILKEKPIISSLECSFKTDIPKSGSSSFCCVRKGTKRYNSFNYGVTSNYSMGISSKIVFNYINSIRKNTYRIHKRTDDNLNYMIGSLANNANYNLIDMRSPYMTGGESLEKLLGDRNITFIKENELNSAIIASHVKQFTIWIVLTDEGITGSDNHFALESLNKGFHVMKLLCDNSITGVALLTNGYKELLLTANCQIPQGPNSNITGYLRRFIFWNSEEITVEKPQTTFSRVADVVGNITLDIEKQLVQKFSEINLFTRQKHVQGVSEIVDMTYVDTLSDMVLSIKPTKPRNRTFVLYVKLDGFKKIALFSNGSIQLDGIILHPYHYSKIRSVSETLMISTAKLLAVNYIDGIWEALPISSSVIGNEPIPLDDALLSNVDRIFDKFVVSLEVDDIEISIRSHKLNIATKVYGLSNSEKRNSLVKHWYVILIDKKEITTKLLYNERIFWRKVFRRWKYDKNSEKLHKYTVNDTYSSPETFKINYGVVLTNSMVTSRVSSVPLPQEVRGVKVFSRRQDVEVYKRTESLVQPKRQFYGYKIPEKEGTNLRLTHSNSISSLLSRGKMKNENAVQKIQRNVFVTRSSLVRRQK</sequence>
<dbReference type="Proteomes" id="UP000031512">
    <property type="component" value="Chromosome 3"/>
</dbReference>
<dbReference type="InterPro" id="IPR035969">
    <property type="entry name" value="Rab-GAP_TBC_sf"/>
</dbReference>
<dbReference type="SUPFAM" id="SSF47923">
    <property type="entry name" value="Ypt/Rab-GAP domain of gyp1p"/>
    <property type="match status" value="1"/>
</dbReference>
<accession>L0B2A6</accession>
<dbReference type="KEGG" id="beq:BEWA_007750"/>
<dbReference type="AlphaFoldDB" id="L0B2A6"/>